<reference evidence="2" key="1">
    <citation type="journal article" date="2023" name="Front. Plant Sci.">
        <title>Chromosomal-level genome assembly of Melastoma candidum provides insights into trichome evolution.</title>
        <authorList>
            <person name="Zhong Y."/>
            <person name="Wu W."/>
            <person name="Sun C."/>
            <person name="Zou P."/>
            <person name="Liu Y."/>
            <person name="Dai S."/>
            <person name="Zhou R."/>
        </authorList>
    </citation>
    <scope>NUCLEOTIDE SEQUENCE [LARGE SCALE GENOMIC DNA]</scope>
</reference>
<proteinExistence type="predicted"/>
<accession>A0ACB9QCE9</accession>
<sequence>MRSSKAGASGFLLEIREATSEGERGDAATASMMPSSMMVLVTKGRAEMEAISMAKRKSSSSAGVVI</sequence>
<protein>
    <submittedName>
        <fullName evidence="1">Uncharacterized protein</fullName>
    </submittedName>
</protein>
<dbReference type="Proteomes" id="UP001057402">
    <property type="component" value="Chromosome 6"/>
</dbReference>
<gene>
    <name evidence="1" type="ORF">MLD38_020414</name>
</gene>
<dbReference type="EMBL" id="CM042885">
    <property type="protein sequence ID" value="KAI4364303.1"/>
    <property type="molecule type" value="Genomic_DNA"/>
</dbReference>
<keyword evidence="2" id="KW-1185">Reference proteome</keyword>
<organism evidence="1 2">
    <name type="scientific">Melastoma candidum</name>
    <dbReference type="NCBI Taxonomy" id="119954"/>
    <lineage>
        <taxon>Eukaryota</taxon>
        <taxon>Viridiplantae</taxon>
        <taxon>Streptophyta</taxon>
        <taxon>Embryophyta</taxon>
        <taxon>Tracheophyta</taxon>
        <taxon>Spermatophyta</taxon>
        <taxon>Magnoliopsida</taxon>
        <taxon>eudicotyledons</taxon>
        <taxon>Gunneridae</taxon>
        <taxon>Pentapetalae</taxon>
        <taxon>rosids</taxon>
        <taxon>malvids</taxon>
        <taxon>Myrtales</taxon>
        <taxon>Melastomataceae</taxon>
        <taxon>Melastomatoideae</taxon>
        <taxon>Melastomateae</taxon>
        <taxon>Melastoma</taxon>
    </lineage>
</organism>
<name>A0ACB9QCE9_9MYRT</name>
<comment type="caution">
    <text evidence="1">The sequence shown here is derived from an EMBL/GenBank/DDBJ whole genome shotgun (WGS) entry which is preliminary data.</text>
</comment>
<evidence type="ECO:0000313" key="1">
    <source>
        <dbReference type="EMBL" id="KAI4364303.1"/>
    </source>
</evidence>
<evidence type="ECO:0000313" key="2">
    <source>
        <dbReference type="Proteomes" id="UP001057402"/>
    </source>
</evidence>